<dbReference type="SUPFAM" id="SSF75005">
    <property type="entry name" value="Arabinanase/levansucrase/invertase"/>
    <property type="match status" value="1"/>
</dbReference>
<proteinExistence type="predicted"/>
<dbReference type="Proteomes" id="UP000253104">
    <property type="component" value="Chromosome mHSR5_A"/>
</dbReference>
<reference evidence="1 2" key="1">
    <citation type="journal article" date="2018" name="ISME J.">
        <title>Involvement of Burkholderiaceae and sulfurous volatiles in disease-suppressive soils.</title>
        <authorList>
            <person name="Carrion V.J."/>
            <person name="Cordovez V."/>
            <person name="Tyc O."/>
            <person name="Etalo D.W."/>
            <person name="de Bruijn I."/>
            <person name="de Jager V.C."/>
            <person name="Medema M.H."/>
            <person name="Eberl L."/>
            <person name="Raaijmakers J.M."/>
        </authorList>
    </citation>
    <scope>NUCLEOTIDE SEQUENCE [LARGE SCALE GENOMIC DNA]</scope>
    <source>
        <strain evidence="2">mHSR5</strain>
    </source>
</reference>
<dbReference type="InterPro" id="IPR023296">
    <property type="entry name" value="Glyco_hydro_beta-prop_sf"/>
</dbReference>
<evidence type="ECO:0008006" key="3">
    <source>
        <dbReference type="Google" id="ProtNLM"/>
    </source>
</evidence>
<protein>
    <recommendedName>
        <fullName evidence="3">Glycosyl hydrolase family 32 N-terminal domain-containing protein</fullName>
    </recommendedName>
</protein>
<sequence>MMAALRDPGHLSILVLNSNWPSRQGPIMTERKFAMWLMFLLLSTLGINAHADQSGLLIQKGPNNRYNYVPSVIMLADGTQKMWWCGGGASSDVILYRSINANTQQIITDTTQVLVEGVSGSWDSAFVCDPSVIMGDFIYPDGSGMHYSYLMYYTGTDNSTNGGIDNGVGVAYSNDGINWRKWPFPILRTSSTEYGIGEQSAISADGKSAVWLFVLQKLDSSPQHYHLYYSTDGVHLQYKLQVSEAGVIGDFITEADFAFDYNGGNVYMVTNRINDEATMDVYQMPWTSLSNGSWQHFASLGANGSYKPTPTSYKYNGGAGFLRNEFGNNSTWLPMIEVFFGAGLVIDQTDMWWWQTTGN</sequence>
<dbReference type="Gene3D" id="2.115.10.20">
    <property type="entry name" value="Glycosyl hydrolase domain, family 43"/>
    <property type="match status" value="1"/>
</dbReference>
<accession>A0A2Z5MSI1</accession>
<dbReference type="EMBL" id="CP024902">
    <property type="protein sequence ID" value="AXF20255.1"/>
    <property type="molecule type" value="Genomic_DNA"/>
</dbReference>
<evidence type="ECO:0000313" key="1">
    <source>
        <dbReference type="EMBL" id="AXF20255.1"/>
    </source>
</evidence>
<gene>
    <name evidence="1" type="ORF">CUJ89_06910</name>
</gene>
<organism evidence="1 2">
    <name type="scientific">Burkholderia pyrrocinia</name>
    <name type="common">Pseudomonas pyrrocinia</name>
    <dbReference type="NCBI Taxonomy" id="60550"/>
    <lineage>
        <taxon>Bacteria</taxon>
        <taxon>Pseudomonadati</taxon>
        <taxon>Pseudomonadota</taxon>
        <taxon>Betaproteobacteria</taxon>
        <taxon>Burkholderiales</taxon>
        <taxon>Burkholderiaceae</taxon>
        <taxon>Burkholderia</taxon>
        <taxon>Burkholderia cepacia complex</taxon>
    </lineage>
</organism>
<evidence type="ECO:0000313" key="2">
    <source>
        <dbReference type="Proteomes" id="UP000253104"/>
    </source>
</evidence>
<name>A0A2Z5MSI1_BURPY</name>
<dbReference type="AlphaFoldDB" id="A0A2Z5MSI1"/>